<keyword evidence="2" id="KW-0812">Transmembrane</keyword>
<dbReference type="Gene3D" id="1.25.40.10">
    <property type="entry name" value="Tetratricopeptide repeat domain"/>
    <property type="match status" value="1"/>
</dbReference>
<dbReference type="PANTHER" id="PTHR45011">
    <property type="entry name" value="DAP3-BINDING CELL DEATH ENHANCER 1"/>
    <property type="match status" value="1"/>
</dbReference>
<keyword evidence="2" id="KW-0472">Membrane</keyword>
<dbReference type="OMA" id="HFHVTHF"/>
<evidence type="ECO:0000313" key="5">
    <source>
        <dbReference type="Proteomes" id="UP000014760"/>
    </source>
</evidence>
<gene>
    <name evidence="3" type="ORF">CAPTEDRAFT_227108</name>
</gene>
<keyword evidence="2" id="KW-1133">Transmembrane helix</keyword>
<evidence type="ECO:0000256" key="2">
    <source>
        <dbReference type="SAM" id="Phobius"/>
    </source>
</evidence>
<reference evidence="3 5" key="2">
    <citation type="journal article" date="2013" name="Nature">
        <title>Insights into bilaterian evolution from three spiralian genomes.</title>
        <authorList>
            <person name="Simakov O."/>
            <person name="Marletaz F."/>
            <person name="Cho S.J."/>
            <person name="Edsinger-Gonzales E."/>
            <person name="Havlak P."/>
            <person name="Hellsten U."/>
            <person name="Kuo D.H."/>
            <person name="Larsson T."/>
            <person name="Lv J."/>
            <person name="Arendt D."/>
            <person name="Savage R."/>
            <person name="Osoegawa K."/>
            <person name="de Jong P."/>
            <person name="Grimwood J."/>
            <person name="Chapman J.A."/>
            <person name="Shapiro H."/>
            <person name="Aerts A."/>
            <person name="Otillar R.P."/>
            <person name="Terry A.Y."/>
            <person name="Boore J.L."/>
            <person name="Grigoriev I.V."/>
            <person name="Lindberg D.R."/>
            <person name="Seaver E.C."/>
            <person name="Weisblat D.A."/>
            <person name="Putnam N.H."/>
            <person name="Rokhsar D.S."/>
        </authorList>
    </citation>
    <scope>NUCLEOTIDE SEQUENCE</scope>
    <source>
        <strain evidence="3 5">I ESC-2004</strain>
    </source>
</reference>
<dbReference type="InterPro" id="IPR011990">
    <property type="entry name" value="TPR-like_helical_dom_sf"/>
</dbReference>
<dbReference type="SMART" id="SM00671">
    <property type="entry name" value="SEL1"/>
    <property type="match status" value="2"/>
</dbReference>
<sequence length="192" mass="21433">MAAASSDEVSTPLLAEEGGVRQRVKRSDGGPGKRKNLPDDWNEDCPYGGKVYLARQKKPDPWWVTTLEIITIIGVVAFCYYAYYYFDNMHFHVAHGYAHLGYSTAQHHVAQRYLYGKGIDQDEGVAMEWFKKASDQGHPHAAYNLAIGHIKGIRKDILEPGEAHKLINHAATNGVKEAHRVLNGLCRRGGCN</sequence>
<dbReference type="EMBL" id="KB308629">
    <property type="protein sequence ID" value="ELT97237.1"/>
    <property type="molecule type" value="Genomic_DNA"/>
</dbReference>
<dbReference type="EMBL" id="AMQN01011009">
    <property type="status" value="NOT_ANNOTATED_CDS"/>
    <property type="molecule type" value="Genomic_DNA"/>
</dbReference>
<dbReference type="STRING" id="283909.R7TUH8"/>
<dbReference type="EMBL" id="AMQN01011008">
    <property type="status" value="NOT_ANNOTATED_CDS"/>
    <property type="molecule type" value="Genomic_DNA"/>
</dbReference>
<proteinExistence type="predicted"/>
<dbReference type="Proteomes" id="UP000014760">
    <property type="component" value="Unassembled WGS sequence"/>
</dbReference>
<protein>
    <submittedName>
        <fullName evidence="3 4">Uncharacterized protein</fullName>
    </submittedName>
</protein>
<reference evidence="5" key="1">
    <citation type="submission" date="2012-12" db="EMBL/GenBank/DDBJ databases">
        <authorList>
            <person name="Hellsten U."/>
            <person name="Grimwood J."/>
            <person name="Chapman J.A."/>
            <person name="Shapiro H."/>
            <person name="Aerts A."/>
            <person name="Otillar R.P."/>
            <person name="Terry A.Y."/>
            <person name="Boore J.L."/>
            <person name="Simakov O."/>
            <person name="Marletaz F."/>
            <person name="Cho S.-J."/>
            <person name="Edsinger-Gonzales E."/>
            <person name="Havlak P."/>
            <person name="Kuo D.-H."/>
            <person name="Larsson T."/>
            <person name="Lv J."/>
            <person name="Arendt D."/>
            <person name="Savage R."/>
            <person name="Osoegawa K."/>
            <person name="de Jong P."/>
            <person name="Lindberg D.R."/>
            <person name="Seaver E.C."/>
            <person name="Weisblat D.A."/>
            <person name="Putnam N.H."/>
            <person name="Grigoriev I.V."/>
            <person name="Rokhsar D.S."/>
        </authorList>
    </citation>
    <scope>NUCLEOTIDE SEQUENCE</scope>
    <source>
        <strain evidence="5">I ESC-2004</strain>
    </source>
</reference>
<dbReference type="PANTHER" id="PTHR45011:SF1">
    <property type="entry name" value="DAP3-BINDING CELL DEATH ENHANCER 1"/>
    <property type="match status" value="1"/>
</dbReference>
<evidence type="ECO:0000313" key="3">
    <source>
        <dbReference type="EMBL" id="ELT97237.1"/>
    </source>
</evidence>
<reference evidence="4" key="3">
    <citation type="submission" date="2015-06" db="UniProtKB">
        <authorList>
            <consortium name="EnsemblMetazoa"/>
        </authorList>
    </citation>
    <scope>IDENTIFICATION</scope>
</reference>
<evidence type="ECO:0000256" key="1">
    <source>
        <dbReference type="SAM" id="MobiDB-lite"/>
    </source>
</evidence>
<feature type="transmembrane region" description="Helical" evidence="2">
    <location>
        <begin position="62"/>
        <end position="83"/>
    </location>
</feature>
<dbReference type="SUPFAM" id="SSF81901">
    <property type="entry name" value="HCP-like"/>
    <property type="match status" value="1"/>
</dbReference>
<dbReference type="HOGENOM" id="CLU_122080_0_0_1"/>
<dbReference type="InterPro" id="IPR052748">
    <property type="entry name" value="ISR_Activator"/>
</dbReference>
<accession>R7TUH8</accession>
<evidence type="ECO:0000313" key="4">
    <source>
        <dbReference type="EnsemblMetazoa" id="CapteP227108"/>
    </source>
</evidence>
<dbReference type="AlphaFoldDB" id="R7TUH8"/>
<keyword evidence="5" id="KW-1185">Reference proteome</keyword>
<dbReference type="Pfam" id="PF08238">
    <property type="entry name" value="Sel1"/>
    <property type="match status" value="2"/>
</dbReference>
<dbReference type="EnsemblMetazoa" id="CapteT227108">
    <property type="protein sequence ID" value="CapteP227108"/>
    <property type="gene ID" value="CapteG227108"/>
</dbReference>
<dbReference type="InterPro" id="IPR006597">
    <property type="entry name" value="Sel1-like"/>
</dbReference>
<feature type="region of interest" description="Disordered" evidence="1">
    <location>
        <begin position="1"/>
        <end position="41"/>
    </location>
</feature>
<organism evidence="3">
    <name type="scientific">Capitella teleta</name>
    <name type="common">Polychaete worm</name>
    <dbReference type="NCBI Taxonomy" id="283909"/>
    <lineage>
        <taxon>Eukaryota</taxon>
        <taxon>Metazoa</taxon>
        <taxon>Spiralia</taxon>
        <taxon>Lophotrochozoa</taxon>
        <taxon>Annelida</taxon>
        <taxon>Polychaeta</taxon>
        <taxon>Sedentaria</taxon>
        <taxon>Scolecida</taxon>
        <taxon>Capitellidae</taxon>
        <taxon>Capitella</taxon>
    </lineage>
</organism>
<name>R7TUH8_CAPTE</name>
<dbReference type="OrthoDB" id="2384430at2759"/>